<keyword evidence="2" id="KW-1185">Reference proteome</keyword>
<protein>
    <submittedName>
        <fullName evidence="1">Uncharacterized protein</fullName>
    </submittedName>
</protein>
<dbReference type="RefSeq" id="YP_009097862.1">
    <property type="nucleotide sequence ID" value="NC_025414.1"/>
</dbReference>
<gene>
    <name evidence="1" type="ORF">CPTMiller_00260</name>
</gene>
<evidence type="ECO:0000313" key="1">
    <source>
        <dbReference type="EMBL" id="AIK68196.1"/>
    </source>
</evidence>
<proteinExistence type="predicted"/>
<dbReference type="KEGG" id="vg:22113732"/>
<dbReference type="Proteomes" id="UP000201263">
    <property type="component" value="Segment"/>
</dbReference>
<evidence type="ECO:0000313" key="2">
    <source>
        <dbReference type="Proteomes" id="UP000201263"/>
    </source>
</evidence>
<sequence length="238" mass="27120">MELLAGKTYTLTVPPAVFAEKTWKTALAALIEEKGSIKIDRTSIGEFEDRAFVIDGEYEYEIPSSHWKYFKEVSEDETIEEVEPDPVVGEHEISGGFVAQNIEKLDIPTFTFQDSDGVKTMPLAPYSPIKNMDIQTSFGKELEEIRIVPDPCNKSGLHLRFALQHLFNGGSIYQIDMESSLKTQEEEIEKLFNLHTRLEAVNHIEKLIGKEKARIVQELAPYGKKDESRNLRNSRKRS</sequence>
<organism evidence="1 2">
    <name type="scientific">Citrobacter phage Miller</name>
    <dbReference type="NCBI Taxonomy" id="1527524"/>
    <lineage>
        <taxon>Viruses</taxon>
        <taxon>Duplodnaviria</taxon>
        <taxon>Heunggongvirae</taxon>
        <taxon>Uroviricota</taxon>
        <taxon>Caudoviricetes</taxon>
        <taxon>Pantevenvirales</taxon>
        <taxon>Straboviridae</taxon>
        <taxon>Pseudotevenvirus</taxon>
        <taxon>Pseudotevenvirus miller</taxon>
    </lineage>
</organism>
<name>A0A076YPR3_9CAUD</name>
<reference evidence="1 2" key="1">
    <citation type="submission" date="2014-07" db="EMBL/GenBank/DDBJ databases">
        <title>Complete Genome of Citrobacter freundii Myophage Miller.</title>
        <authorList>
            <person name="Hwang K."/>
            <person name="Luna A.J."/>
            <person name="Hernandez A.C."/>
            <person name="Everett G.F.K."/>
        </authorList>
    </citation>
    <scope>NUCLEOTIDE SEQUENCE [LARGE SCALE GENOMIC DNA]</scope>
</reference>
<dbReference type="EMBL" id="KM236237">
    <property type="protein sequence ID" value="AIK68196.1"/>
    <property type="molecule type" value="Genomic_DNA"/>
</dbReference>
<dbReference type="GeneID" id="22113732"/>
<accession>A0A076YPR3</accession>